<dbReference type="EMBL" id="LNIX01000001">
    <property type="protein sequence ID" value="OXA61325.1"/>
    <property type="molecule type" value="Genomic_DNA"/>
</dbReference>
<evidence type="ECO:0000313" key="2">
    <source>
        <dbReference type="Proteomes" id="UP000198287"/>
    </source>
</evidence>
<reference evidence="1 2" key="1">
    <citation type="submission" date="2015-12" db="EMBL/GenBank/DDBJ databases">
        <title>The genome of Folsomia candida.</title>
        <authorList>
            <person name="Faddeeva A."/>
            <person name="Derks M.F."/>
            <person name="Anvar Y."/>
            <person name="Smit S."/>
            <person name="Van Straalen N."/>
            <person name="Roelofs D."/>
        </authorList>
    </citation>
    <scope>NUCLEOTIDE SEQUENCE [LARGE SCALE GENOMIC DNA]</scope>
    <source>
        <strain evidence="1 2">VU population</strain>
        <tissue evidence="1">Whole body</tissue>
    </source>
</reference>
<gene>
    <name evidence="1" type="ORF">Fcan01_00811</name>
</gene>
<sequence>MRSINLNLSFEFPAPSSELPKHIAKALEPLEGTLLENKTLRFFKPKNFRDPATLVKEVVAKEAAKLGAWLDDGFNSMLSPGYAAMLAKQVMTGIPWVLPDYDVTDPIMTCVTRLTAVNLLVDDLCDMDGKNFQEEFRPSKAKIDQIKTTSLALMKMAVEFDLFMTESLDDELDPLIKTYFVLVLKNFGNLGFANTEDIAKVAYNLMRAMISTGSANDWLCRHANVDIKSKYSIDFVRHFRSAVS</sequence>
<keyword evidence="2" id="KW-1185">Reference proteome</keyword>
<organism evidence="1 2">
    <name type="scientific">Folsomia candida</name>
    <name type="common">Springtail</name>
    <dbReference type="NCBI Taxonomy" id="158441"/>
    <lineage>
        <taxon>Eukaryota</taxon>
        <taxon>Metazoa</taxon>
        <taxon>Ecdysozoa</taxon>
        <taxon>Arthropoda</taxon>
        <taxon>Hexapoda</taxon>
        <taxon>Collembola</taxon>
        <taxon>Entomobryomorpha</taxon>
        <taxon>Isotomoidea</taxon>
        <taxon>Isotomidae</taxon>
        <taxon>Proisotominae</taxon>
        <taxon>Folsomia</taxon>
    </lineage>
</organism>
<proteinExistence type="predicted"/>
<comment type="caution">
    <text evidence="1">The sequence shown here is derived from an EMBL/GenBank/DDBJ whole genome shotgun (WGS) entry which is preliminary data.</text>
</comment>
<accession>A0A226EUM2</accession>
<name>A0A226EUM2_FOLCA</name>
<protein>
    <submittedName>
        <fullName evidence="1">Uncharacterized protein</fullName>
    </submittedName>
</protein>
<dbReference type="Proteomes" id="UP000198287">
    <property type="component" value="Unassembled WGS sequence"/>
</dbReference>
<evidence type="ECO:0000313" key="1">
    <source>
        <dbReference type="EMBL" id="OXA61325.1"/>
    </source>
</evidence>
<dbReference type="AlphaFoldDB" id="A0A226EUM2"/>